<dbReference type="SUPFAM" id="SSF51971">
    <property type="entry name" value="Nucleotide-binding domain"/>
    <property type="match status" value="1"/>
</dbReference>
<dbReference type="GO" id="GO:0016491">
    <property type="term" value="F:oxidoreductase activity"/>
    <property type="evidence" value="ECO:0007669"/>
    <property type="project" value="InterPro"/>
</dbReference>
<dbReference type="STRING" id="699218.HMPREF0889_0150"/>
<dbReference type="EMBL" id="AFIJ01000039">
    <property type="protein sequence ID" value="EGL39306.1"/>
    <property type="molecule type" value="Genomic_DNA"/>
</dbReference>
<comment type="caution">
    <text evidence="3">The sequence shown here is derived from an EMBL/GenBank/DDBJ whole genome shotgun (WGS) entry which is preliminary data.</text>
</comment>
<dbReference type="OrthoDB" id="9803192at2"/>
<dbReference type="AlphaFoldDB" id="D3LUG1"/>
<dbReference type="SUPFAM" id="SSF46548">
    <property type="entry name" value="alpha-helical ferredoxin"/>
    <property type="match status" value="1"/>
</dbReference>
<name>D3LUG1_9FIRM</name>
<dbReference type="InterPro" id="IPR023753">
    <property type="entry name" value="FAD/NAD-binding_dom"/>
</dbReference>
<reference evidence="4 6" key="3">
    <citation type="submission" date="2011-04" db="EMBL/GenBank/DDBJ databases">
        <authorList>
            <person name="Harkins D.M."/>
            <person name="Madupu R."/>
            <person name="Durkin A.S."/>
            <person name="Torralba M."/>
            <person name="Methe B."/>
            <person name="Sutton G.G."/>
            <person name="Nelson K.E."/>
        </authorList>
    </citation>
    <scope>NUCLEOTIDE SEQUENCE [LARGE SCALE GENOMIC DNA]</scope>
    <source>
        <strain evidence="4 6">UPII 199-6</strain>
    </source>
</reference>
<feature type="domain" description="Dihydroprymidine dehydrogenase" evidence="2">
    <location>
        <begin position="20"/>
        <end position="117"/>
    </location>
</feature>
<evidence type="ECO:0000259" key="1">
    <source>
        <dbReference type="Pfam" id="PF07992"/>
    </source>
</evidence>
<reference evidence="3" key="2">
    <citation type="submission" date="2009-12" db="EMBL/GenBank/DDBJ databases">
        <authorList>
            <person name="Madupu R."/>
            <person name="Durkin A.S."/>
            <person name="Torralba M."/>
            <person name="Methe B."/>
            <person name="Sutton G.G."/>
            <person name="Strausberg R.L."/>
            <person name="Nelson K.E."/>
        </authorList>
    </citation>
    <scope>NUCLEOTIDE SEQUENCE</scope>
    <source>
        <strain evidence="3">28L</strain>
    </source>
</reference>
<dbReference type="Proteomes" id="UP000004018">
    <property type="component" value="Unassembled WGS sequence"/>
</dbReference>
<gene>
    <name evidence="3" type="ORF">HMPREF0889_0150</name>
    <name evidence="4" type="ORF">HMPREF1039_0509</name>
</gene>
<keyword evidence="6" id="KW-1185">Reference proteome</keyword>
<dbReference type="InterPro" id="IPR028261">
    <property type="entry name" value="DPD_II"/>
</dbReference>
<evidence type="ECO:0000313" key="6">
    <source>
        <dbReference type="Proteomes" id="UP000004018"/>
    </source>
</evidence>
<evidence type="ECO:0000259" key="2">
    <source>
        <dbReference type="Pfam" id="PF14691"/>
    </source>
</evidence>
<dbReference type="GO" id="GO:0051536">
    <property type="term" value="F:iron-sulfur cluster binding"/>
    <property type="evidence" value="ECO:0007669"/>
    <property type="project" value="InterPro"/>
</dbReference>
<dbReference type="Pfam" id="PF07992">
    <property type="entry name" value="Pyr_redox_2"/>
    <property type="match status" value="1"/>
</dbReference>
<reference evidence="5" key="1">
    <citation type="submission" date="2009-12" db="EMBL/GenBank/DDBJ databases">
        <title>Sequence of Clostridiales genomosp. BVAB3 str. UPII9-5.</title>
        <authorList>
            <person name="Madupu R."/>
            <person name="Durkin A.S."/>
            <person name="Torralba M."/>
            <person name="Methe B."/>
            <person name="Sutton G.G."/>
            <person name="Strausberg R.L."/>
            <person name="Nelson K.E."/>
        </authorList>
    </citation>
    <scope>NUCLEOTIDE SEQUENCE [LARGE SCALE GENOMIC DNA]</scope>
    <source>
        <strain evidence="5">28L</strain>
    </source>
</reference>
<evidence type="ECO:0000313" key="5">
    <source>
        <dbReference type="Proteomes" id="UP000003242"/>
    </source>
</evidence>
<dbReference type="Pfam" id="PF14691">
    <property type="entry name" value="Fer4_20"/>
    <property type="match status" value="1"/>
</dbReference>
<proteinExistence type="predicted"/>
<sequence>MTEENKHLESFAKEPLRDRDFTAAEVRVEAQRCLQCKVPLCRRGCPIGNDIPKFIHALAAGDPVQAATYVYQHSDLPAICGRVCPREKQCEGSCVWNHRGRPIAIGKLERFIADQAFSGRYIPRHVSTGQAGKVAVIGSGPAGLSVARNLAMRDYAVTVWEAKDCPGGMLMYGIPTFRLHKDVVLREVKLLEEMGVQFRYGVKIGQQQSPEFFWKEGFAAVFVGIGTAEEWNLGVKNEHCTGVIGATAFLEDVQKVQYGKAEVSSLPVRNGDRVVVIGAGNVAIDAARTAVRLGAVVTIVYRRAEKNMKCLPSEYEEAKEDGVQFQFYSAPCAVVGTDHVQGLQYEKQKILEDATMVPTGEFGIIEADKIIAAIGNKPEEAVITQLQVKTQGDGYITVQKKPYGMTNYAGVFAAGDIVHKPATVVLAMREGRKVAAGIDAYVRSLQKER</sequence>
<organism evidence="3 5">
    <name type="scientific">Megasphaera lornae</name>
    <dbReference type="NCBI Taxonomy" id="1000568"/>
    <lineage>
        <taxon>Bacteria</taxon>
        <taxon>Bacillati</taxon>
        <taxon>Bacillota</taxon>
        <taxon>Negativicutes</taxon>
        <taxon>Veillonellales</taxon>
        <taxon>Veillonellaceae</taxon>
        <taxon>Megasphaera</taxon>
    </lineage>
</organism>
<dbReference type="InterPro" id="IPR009051">
    <property type="entry name" value="Helical_ferredxn"/>
</dbReference>
<evidence type="ECO:0000313" key="3">
    <source>
        <dbReference type="EMBL" id="EFD94149.1"/>
    </source>
</evidence>
<evidence type="ECO:0000313" key="4">
    <source>
        <dbReference type="EMBL" id="EGL39306.1"/>
    </source>
</evidence>
<dbReference type="InterPro" id="IPR036188">
    <property type="entry name" value="FAD/NAD-bd_sf"/>
</dbReference>
<protein>
    <submittedName>
        <fullName evidence="3">Pyridine nucleotide-disulfide oxidoreductase</fullName>
    </submittedName>
</protein>
<dbReference type="PRINTS" id="PR00368">
    <property type="entry name" value="FADPNR"/>
</dbReference>
<dbReference type="Gene3D" id="1.10.1060.10">
    <property type="entry name" value="Alpha-helical ferredoxin"/>
    <property type="match status" value="1"/>
</dbReference>
<dbReference type="RefSeq" id="WP_007391738.1">
    <property type="nucleotide sequence ID" value="NZ_ADGP01000018.1"/>
</dbReference>
<dbReference type="EMBL" id="ADGP01000018">
    <property type="protein sequence ID" value="EFD94149.1"/>
    <property type="molecule type" value="Genomic_DNA"/>
</dbReference>
<dbReference type="PRINTS" id="PR00411">
    <property type="entry name" value="PNDRDTASEI"/>
</dbReference>
<accession>D3LUG1</accession>
<dbReference type="PANTHER" id="PTHR42783:SF3">
    <property type="entry name" value="GLUTAMATE SYNTHASE [NADPH] SMALL CHAIN-RELATED"/>
    <property type="match status" value="1"/>
</dbReference>
<dbReference type="PANTHER" id="PTHR42783">
    <property type="entry name" value="GLUTAMATE SYNTHASE [NADPH] SMALL CHAIN"/>
    <property type="match status" value="1"/>
</dbReference>
<dbReference type="Gene3D" id="3.50.50.60">
    <property type="entry name" value="FAD/NAD(P)-binding domain"/>
    <property type="match status" value="2"/>
</dbReference>
<dbReference type="eggNOG" id="COG0493">
    <property type="taxonomic scope" value="Bacteria"/>
</dbReference>
<feature type="domain" description="FAD/NAD(P)-binding" evidence="1">
    <location>
        <begin position="133"/>
        <end position="431"/>
    </location>
</feature>
<dbReference type="Proteomes" id="UP000003242">
    <property type="component" value="Unassembled WGS sequence"/>
</dbReference>